<dbReference type="InterPro" id="IPR013783">
    <property type="entry name" value="Ig-like_fold"/>
</dbReference>
<dbReference type="Gene3D" id="2.60.40.10">
    <property type="entry name" value="Immunoglobulins"/>
    <property type="match status" value="1"/>
</dbReference>
<sequence>MYRFILILIVYHVQTVIAAEIIKFTATIFNKSTTTNDSIFLMVELANCSSPCSCLIQKNKTGISTPVKFSPSTNPTTTGSVTLENLQSYTVYSLEMTCSQVTNIATLVVRTDVFRPSPPRNFEVQLNGHHLELKWKPPNIPHGPINDYRVTIDGIEIKPPLNNNALFYRMNKDYMLGTTNKISIIACNIDAQDRILCSNSKDSEISYFNTNNSTNPNISTTESSLTNNIMLNTPPNGSVSIQQISLMTILLMKLLMIIY</sequence>
<evidence type="ECO:0000313" key="2">
    <source>
        <dbReference type="EMBL" id="CAF0958623.1"/>
    </source>
</evidence>
<comment type="caution">
    <text evidence="2">The sequence shown here is derived from an EMBL/GenBank/DDBJ whole genome shotgun (WGS) entry which is preliminary data.</text>
</comment>
<reference evidence="2" key="1">
    <citation type="submission" date="2021-02" db="EMBL/GenBank/DDBJ databases">
        <authorList>
            <person name="Nowell W R."/>
        </authorList>
    </citation>
    <scope>NUCLEOTIDE SEQUENCE</scope>
</reference>
<dbReference type="Proteomes" id="UP000663855">
    <property type="component" value="Unassembled WGS sequence"/>
</dbReference>
<proteinExistence type="predicted"/>
<dbReference type="SUPFAM" id="SSF49265">
    <property type="entry name" value="Fibronectin type III"/>
    <property type="match status" value="1"/>
</dbReference>
<feature type="chain" id="PRO_5032969834" description="Fibronectin type-III domain-containing protein" evidence="1">
    <location>
        <begin position="19"/>
        <end position="259"/>
    </location>
</feature>
<dbReference type="CDD" id="cd00063">
    <property type="entry name" value="FN3"/>
    <property type="match status" value="1"/>
</dbReference>
<organism evidence="2 3">
    <name type="scientific">Rotaria magnacalcarata</name>
    <dbReference type="NCBI Taxonomy" id="392030"/>
    <lineage>
        <taxon>Eukaryota</taxon>
        <taxon>Metazoa</taxon>
        <taxon>Spiralia</taxon>
        <taxon>Gnathifera</taxon>
        <taxon>Rotifera</taxon>
        <taxon>Eurotatoria</taxon>
        <taxon>Bdelloidea</taxon>
        <taxon>Philodinida</taxon>
        <taxon>Philodinidae</taxon>
        <taxon>Rotaria</taxon>
    </lineage>
</organism>
<dbReference type="EMBL" id="CAJNOV010000022">
    <property type="protein sequence ID" value="CAF0958623.1"/>
    <property type="molecule type" value="Genomic_DNA"/>
</dbReference>
<evidence type="ECO:0000256" key="1">
    <source>
        <dbReference type="SAM" id="SignalP"/>
    </source>
</evidence>
<evidence type="ECO:0008006" key="4">
    <source>
        <dbReference type="Google" id="ProtNLM"/>
    </source>
</evidence>
<name>A0A814DPR6_9BILA</name>
<accession>A0A814DPR6</accession>
<dbReference type="InterPro" id="IPR036116">
    <property type="entry name" value="FN3_sf"/>
</dbReference>
<dbReference type="AlphaFoldDB" id="A0A814DPR6"/>
<protein>
    <recommendedName>
        <fullName evidence="4">Fibronectin type-III domain-containing protein</fullName>
    </recommendedName>
</protein>
<keyword evidence="1" id="KW-0732">Signal</keyword>
<evidence type="ECO:0000313" key="3">
    <source>
        <dbReference type="Proteomes" id="UP000663855"/>
    </source>
</evidence>
<feature type="signal peptide" evidence="1">
    <location>
        <begin position="1"/>
        <end position="18"/>
    </location>
</feature>
<gene>
    <name evidence="2" type="ORF">CJN711_LOCUS310</name>
</gene>
<dbReference type="InterPro" id="IPR003961">
    <property type="entry name" value="FN3_dom"/>
</dbReference>